<evidence type="ECO:0000313" key="2">
    <source>
        <dbReference type="Proteomes" id="UP001341281"/>
    </source>
</evidence>
<evidence type="ECO:0000313" key="1">
    <source>
        <dbReference type="EMBL" id="WVZ92385.1"/>
    </source>
</evidence>
<sequence>MEPIIREQVETLPTVSEVWSVLERQFAGKSNKMQATRIMRELTHLKQGSRSMVKYAGEELGTGRILGTGTMHNGLYYLDEGSDEIAFATKIPPCQELLLLRRRLGHPSFAIMSCNYPSLFSACPRESLICDACEFAKHTRVSYPSLGLRSNKPFDVIHSDVLGPCENIETIMYEYPGIDPQSPGPITPSSTLDKEHIWRERIRLPCLCMDPAARPRRREQIILTVANIQNLPKRKFCQKR</sequence>
<proteinExistence type="predicted"/>
<dbReference type="Proteomes" id="UP001341281">
    <property type="component" value="Chromosome 09"/>
</dbReference>
<name>A0AAQ3UHL9_PASNO</name>
<dbReference type="AlphaFoldDB" id="A0AAQ3UHL9"/>
<dbReference type="EMBL" id="CP144753">
    <property type="protein sequence ID" value="WVZ92385.1"/>
    <property type="molecule type" value="Genomic_DNA"/>
</dbReference>
<evidence type="ECO:0008006" key="3">
    <source>
        <dbReference type="Google" id="ProtNLM"/>
    </source>
</evidence>
<organism evidence="1 2">
    <name type="scientific">Paspalum notatum var. saurae</name>
    <dbReference type="NCBI Taxonomy" id="547442"/>
    <lineage>
        <taxon>Eukaryota</taxon>
        <taxon>Viridiplantae</taxon>
        <taxon>Streptophyta</taxon>
        <taxon>Embryophyta</taxon>
        <taxon>Tracheophyta</taxon>
        <taxon>Spermatophyta</taxon>
        <taxon>Magnoliopsida</taxon>
        <taxon>Liliopsida</taxon>
        <taxon>Poales</taxon>
        <taxon>Poaceae</taxon>
        <taxon>PACMAD clade</taxon>
        <taxon>Panicoideae</taxon>
        <taxon>Andropogonodae</taxon>
        <taxon>Paspaleae</taxon>
        <taxon>Paspalinae</taxon>
        <taxon>Paspalum</taxon>
    </lineage>
</organism>
<accession>A0AAQ3UHL9</accession>
<reference evidence="1 2" key="1">
    <citation type="submission" date="2024-02" db="EMBL/GenBank/DDBJ databases">
        <title>High-quality chromosome-scale genome assembly of Pensacola bahiagrass (Paspalum notatum Flugge var. saurae).</title>
        <authorList>
            <person name="Vega J.M."/>
            <person name="Podio M."/>
            <person name="Orjuela J."/>
            <person name="Siena L.A."/>
            <person name="Pessino S.C."/>
            <person name="Combes M.C."/>
            <person name="Mariac C."/>
            <person name="Albertini E."/>
            <person name="Pupilli F."/>
            <person name="Ortiz J.P.A."/>
            <person name="Leblanc O."/>
        </authorList>
    </citation>
    <scope>NUCLEOTIDE SEQUENCE [LARGE SCALE GENOMIC DNA]</scope>
    <source>
        <strain evidence="1">R1</strain>
        <tissue evidence="1">Leaf</tissue>
    </source>
</reference>
<gene>
    <name evidence="1" type="ORF">U9M48_038456</name>
</gene>
<keyword evidence="2" id="KW-1185">Reference proteome</keyword>
<protein>
    <recommendedName>
        <fullName evidence="3">GAG-pre-integrase domain-containing protein</fullName>
    </recommendedName>
</protein>